<keyword evidence="2" id="KW-1185">Reference proteome</keyword>
<reference evidence="2" key="1">
    <citation type="journal article" date="2016" name="Nature">
        <title>The genome of the seagrass Zostera marina reveals angiosperm adaptation to the sea.</title>
        <authorList>
            <person name="Olsen J.L."/>
            <person name="Rouze P."/>
            <person name="Verhelst B."/>
            <person name="Lin Y.-C."/>
            <person name="Bayer T."/>
            <person name="Collen J."/>
            <person name="Dattolo E."/>
            <person name="De Paoli E."/>
            <person name="Dittami S."/>
            <person name="Maumus F."/>
            <person name="Michel G."/>
            <person name="Kersting A."/>
            <person name="Lauritano C."/>
            <person name="Lohaus R."/>
            <person name="Toepel M."/>
            <person name="Tonon T."/>
            <person name="Vanneste K."/>
            <person name="Amirebrahimi M."/>
            <person name="Brakel J."/>
            <person name="Bostroem C."/>
            <person name="Chovatia M."/>
            <person name="Grimwood J."/>
            <person name="Jenkins J.W."/>
            <person name="Jueterbock A."/>
            <person name="Mraz A."/>
            <person name="Stam W.T."/>
            <person name="Tice H."/>
            <person name="Bornberg-Bauer E."/>
            <person name="Green P.J."/>
            <person name="Pearson G.A."/>
            <person name="Procaccini G."/>
            <person name="Duarte C.M."/>
            <person name="Schmutz J."/>
            <person name="Reusch T.B.H."/>
            <person name="Van de Peer Y."/>
        </authorList>
    </citation>
    <scope>NUCLEOTIDE SEQUENCE [LARGE SCALE GENOMIC DNA]</scope>
    <source>
        <strain evidence="2">cv. Finnish</strain>
    </source>
</reference>
<protein>
    <submittedName>
        <fullName evidence="1">Uncharacterized protein</fullName>
    </submittedName>
</protein>
<evidence type="ECO:0000313" key="1">
    <source>
        <dbReference type="EMBL" id="KMZ68310.1"/>
    </source>
</evidence>
<accession>A0A0K9PJ89</accession>
<comment type="caution">
    <text evidence="1">The sequence shown here is derived from an EMBL/GenBank/DDBJ whole genome shotgun (WGS) entry which is preliminary data.</text>
</comment>
<organism evidence="1 2">
    <name type="scientific">Zostera marina</name>
    <name type="common">Eelgrass</name>
    <dbReference type="NCBI Taxonomy" id="29655"/>
    <lineage>
        <taxon>Eukaryota</taxon>
        <taxon>Viridiplantae</taxon>
        <taxon>Streptophyta</taxon>
        <taxon>Embryophyta</taxon>
        <taxon>Tracheophyta</taxon>
        <taxon>Spermatophyta</taxon>
        <taxon>Magnoliopsida</taxon>
        <taxon>Liliopsida</taxon>
        <taxon>Zosteraceae</taxon>
        <taxon>Zostera</taxon>
    </lineage>
</organism>
<proteinExistence type="predicted"/>
<gene>
    <name evidence="1" type="ORF">ZOSMA_241G00320</name>
</gene>
<sequence>MENIIKMISGIFEGREALSACKEKVQDLLSYIVSLEGMDEKKSRALIILKIVIFV</sequence>
<name>A0A0K9PJ89_ZOSMR</name>
<dbReference type="AlphaFoldDB" id="A0A0K9PJ89"/>
<evidence type="ECO:0000313" key="2">
    <source>
        <dbReference type="Proteomes" id="UP000036987"/>
    </source>
</evidence>
<dbReference type="Proteomes" id="UP000036987">
    <property type="component" value="Unassembled WGS sequence"/>
</dbReference>
<dbReference type="EMBL" id="LFYR01000845">
    <property type="protein sequence ID" value="KMZ68310.1"/>
    <property type="molecule type" value="Genomic_DNA"/>
</dbReference>